<evidence type="ECO:0000313" key="1">
    <source>
        <dbReference type="EMBL" id="BDG61314.1"/>
    </source>
</evidence>
<dbReference type="EMBL" id="AP025628">
    <property type="protein sequence ID" value="BDG61314.1"/>
    <property type="molecule type" value="Genomic_DNA"/>
</dbReference>
<dbReference type="Proteomes" id="UP001163687">
    <property type="component" value="Chromosome"/>
</dbReference>
<reference evidence="1" key="1">
    <citation type="submission" date="2022-03" db="EMBL/GenBank/DDBJ databases">
        <title>Complete genome sequence of Caldinitratiruptor microaerophilus.</title>
        <authorList>
            <person name="Mukaiyama R."/>
            <person name="Nishiyama T."/>
            <person name="Ueda K."/>
        </authorList>
    </citation>
    <scope>NUCLEOTIDE SEQUENCE</scope>
    <source>
        <strain evidence="1">JCM 16183</strain>
    </source>
</reference>
<protein>
    <recommendedName>
        <fullName evidence="3">Ribbon-helix-helix protein, copG family</fullName>
    </recommendedName>
</protein>
<name>A0AA35CMQ2_9FIRM</name>
<keyword evidence="2" id="KW-1185">Reference proteome</keyword>
<proteinExistence type="predicted"/>
<dbReference type="AlphaFoldDB" id="A0AA35CMQ2"/>
<sequence length="75" mass="8590">MTTVKKIVYLTEAQEQLLKRLAEEEGLSETEIVRRAIEAYSRVRTRDPLLDTIGIARGGPEDGAVNHDRYLFTRE</sequence>
<dbReference type="RefSeq" id="WP_264841971.1">
    <property type="nucleotide sequence ID" value="NZ_AP025628.1"/>
</dbReference>
<organism evidence="1 2">
    <name type="scientific">Caldinitratiruptor microaerophilus</name>
    <dbReference type="NCBI Taxonomy" id="671077"/>
    <lineage>
        <taxon>Bacteria</taxon>
        <taxon>Bacillati</taxon>
        <taxon>Bacillota</taxon>
        <taxon>Clostridia</taxon>
        <taxon>Eubacteriales</taxon>
        <taxon>Symbiobacteriaceae</taxon>
        <taxon>Caldinitratiruptor</taxon>
    </lineage>
</organism>
<evidence type="ECO:0008006" key="3">
    <source>
        <dbReference type="Google" id="ProtNLM"/>
    </source>
</evidence>
<dbReference type="KEGG" id="cmic:caldi_24040"/>
<gene>
    <name evidence="1" type="ORF">caldi_24040</name>
</gene>
<accession>A0AA35CMQ2</accession>
<evidence type="ECO:0000313" key="2">
    <source>
        <dbReference type="Proteomes" id="UP001163687"/>
    </source>
</evidence>